<feature type="transmembrane region" description="Helical" evidence="5">
    <location>
        <begin position="71"/>
        <end position="93"/>
    </location>
</feature>
<comment type="caution">
    <text evidence="6">The sequence shown here is derived from an EMBL/GenBank/DDBJ whole genome shotgun (WGS) entry which is preliminary data.</text>
</comment>
<keyword evidence="3 5" id="KW-1133">Transmembrane helix</keyword>
<sequence>MTDGHLLLLPVLAGLFLIWQASVQLRMPADYVKELDVPGRYGYPEWLWRPFAAVQLGAAVCLLVGTVRRPVGLAAASVLVVLFLAETVARLTTRTWRSAVIPGVFLLLPLTAFVSLSATA</sequence>
<feature type="transmembrane region" description="Helical" evidence="5">
    <location>
        <begin position="99"/>
        <end position="118"/>
    </location>
</feature>
<evidence type="ECO:0000256" key="5">
    <source>
        <dbReference type="SAM" id="Phobius"/>
    </source>
</evidence>
<keyword evidence="4 5" id="KW-0472">Membrane</keyword>
<dbReference type="InterPro" id="IPR032808">
    <property type="entry name" value="DoxX"/>
</dbReference>
<comment type="subcellular location">
    <subcellularLocation>
        <location evidence="1">Membrane</location>
        <topology evidence="1">Multi-pass membrane protein</topology>
    </subcellularLocation>
</comment>
<organism evidence="6 7">
    <name type="scientific">Actinoplanes campanulatus</name>
    <dbReference type="NCBI Taxonomy" id="113559"/>
    <lineage>
        <taxon>Bacteria</taxon>
        <taxon>Bacillati</taxon>
        <taxon>Actinomycetota</taxon>
        <taxon>Actinomycetes</taxon>
        <taxon>Micromonosporales</taxon>
        <taxon>Micromonosporaceae</taxon>
        <taxon>Actinoplanes</taxon>
    </lineage>
</organism>
<gene>
    <name evidence="6" type="ORF">FHR83_006123</name>
</gene>
<proteinExistence type="predicted"/>
<dbReference type="RefSeq" id="WP_183224479.1">
    <property type="nucleotide sequence ID" value="NZ_BMPW01000017.1"/>
</dbReference>
<evidence type="ECO:0000313" key="7">
    <source>
        <dbReference type="Proteomes" id="UP000590749"/>
    </source>
</evidence>
<feature type="transmembrane region" description="Helical" evidence="5">
    <location>
        <begin position="47"/>
        <end position="64"/>
    </location>
</feature>
<evidence type="ECO:0000256" key="3">
    <source>
        <dbReference type="ARBA" id="ARBA00022989"/>
    </source>
</evidence>
<evidence type="ECO:0000256" key="1">
    <source>
        <dbReference type="ARBA" id="ARBA00004141"/>
    </source>
</evidence>
<dbReference type="AlphaFoldDB" id="A0A7W5FHB7"/>
<name>A0A7W5FHB7_9ACTN</name>
<reference evidence="6 7" key="1">
    <citation type="submission" date="2020-08" db="EMBL/GenBank/DDBJ databases">
        <title>Genomic Encyclopedia of Type Strains, Phase III (KMG-III): the genomes of soil and plant-associated and newly described type strains.</title>
        <authorList>
            <person name="Whitman W."/>
        </authorList>
    </citation>
    <scope>NUCLEOTIDE SEQUENCE [LARGE SCALE GENOMIC DNA]</scope>
    <source>
        <strain evidence="6 7">CECT 3287</strain>
    </source>
</reference>
<dbReference type="EMBL" id="JACHXF010000015">
    <property type="protein sequence ID" value="MBB3098424.1"/>
    <property type="molecule type" value="Genomic_DNA"/>
</dbReference>
<evidence type="ECO:0000313" key="6">
    <source>
        <dbReference type="EMBL" id="MBB3098424.1"/>
    </source>
</evidence>
<evidence type="ECO:0008006" key="8">
    <source>
        <dbReference type="Google" id="ProtNLM"/>
    </source>
</evidence>
<dbReference type="Pfam" id="PF13564">
    <property type="entry name" value="DoxX_2"/>
    <property type="match status" value="1"/>
</dbReference>
<protein>
    <recommendedName>
        <fullName evidence="8">DoxX-like family protein</fullName>
    </recommendedName>
</protein>
<accession>A0A7W5FHB7</accession>
<dbReference type="GO" id="GO:0016020">
    <property type="term" value="C:membrane"/>
    <property type="evidence" value="ECO:0007669"/>
    <property type="project" value="UniProtKB-SubCell"/>
</dbReference>
<evidence type="ECO:0000256" key="4">
    <source>
        <dbReference type="ARBA" id="ARBA00023136"/>
    </source>
</evidence>
<keyword evidence="7" id="KW-1185">Reference proteome</keyword>
<keyword evidence="2 5" id="KW-0812">Transmembrane</keyword>
<dbReference type="Proteomes" id="UP000590749">
    <property type="component" value="Unassembled WGS sequence"/>
</dbReference>
<evidence type="ECO:0000256" key="2">
    <source>
        <dbReference type="ARBA" id="ARBA00022692"/>
    </source>
</evidence>